<name>A0A8X6UCC2_NEPPI</name>
<protein>
    <submittedName>
        <fullName evidence="2">Uncharacterized protein</fullName>
    </submittedName>
</protein>
<feature type="transmembrane region" description="Helical" evidence="1">
    <location>
        <begin position="72"/>
        <end position="91"/>
    </location>
</feature>
<dbReference type="EMBL" id="BMAW01123577">
    <property type="protein sequence ID" value="GFU03921.1"/>
    <property type="molecule type" value="Genomic_DNA"/>
</dbReference>
<dbReference type="AlphaFoldDB" id="A0A8X6UCC2"/>
<keyword evidence="1" id="KW-0812">Transmembrane</keyword>
<proteinExistence type="predicted"/>
<feature type="transmembrane region" description="Helical" evidence="1">
    <location>
        <begin position="37"/>
        <end position="60"/>
    </location>
</feature>
<dbReference type="Proteomes" id="UP000887013">
    <property type="component" value="Unassembled WGS sequence"/>
</dbReference>
<gene>
    <name evidence="2" type="ORF">NPIL_398321</name>
</gene>
<comment type="caution">
    <text evidence="2">The sequence shown here is derived from an EMBL/GenBank/DDBJ whole genome shotgun (WGS) entry which is preliminary data.</text>
</comment>
<keyword evidence="1" id="KW-0472">Membrane</keyword>
<evidence type="ECO:0000256" key="1">
    <source>
        <dbReference type="SAM" id="Phobius"/>
    </source>
</evidence>
<organism evidence="2 3">
    <name type="scientific">Nephila pilipes</name>
    <name type="common">Giant wood spider</name>
    <name type="synonym">Nephila maculata</name>
    <dbReference type="NCBI Taxonomy" id="299642"/>
    <lineage>
        <taxon>Eukaryota</taxon>
        <taxon>Metazoa</taxon>
        <taxon>Ecdysozoa</taxon>
        <taxon>Arthropoda</taxon>
        <taxon>Chelicerata</taxon>
        <taxon>Arachnida</taxon>
        <taxon>Araneae</taxon>
        <taxon>Araneomorphae</taxon>
        <taxon>Entelegynae</taxon>
        <taxon>Araneoidea</taxon>
        <taxon>Nephilidae</taxon>
        <taxon>Nephila</taxon>
    </lineage>
</organism>
<evidence type="ECO:0000313" key="3">
    <source>
        <dbReference type="Proteomes" id="UP000887013"/>
    </source>
</evidence>
<accession>A0A8X6UCC2</accession>
<reference evidence="2" key="1">
    <citation type="submission" date="2020-08" db="EMBL/GenBank/DDBJ databases">
        <title>Multicomponent nature underlies the extraordinary mechanical properties of spider dragline silk.</title>
        <authorList>
            <person name="Kono N."/>
            <person name="Nakamura H."/>
            <person name="Mori M."/>
            <person name="Yoshida Y."/>
            <person name="Ohtoshi R."/>
            <person name="Malay A.D."/>
            <person name="Moran D.A.P."/>
            <person name="Tomita M."/>
            <person name="Numata K."/>
            <person name="Arakawa K."/>
        </authorList>
    </citation>
    <scope>NUCLEOTIDE SEQUENCE</scope>
</reference>
<evidence type="ECO:0000313" key="2">
    <source>
        <dbReference type="EMBL" id="GFU03921.1"/>
    </source>
</evidence>
<keyword evidence="3" id="KW-1185">Reference proteome</keyword>
<keyword evidence="1" id="KW-1133">Transmembrane helix</keyword>
<sequence>MSPISEFKKSKQIEILCSRAEIEDFQDKIQKVFSFPVLFICIANFWRASSILTSFAHFGFDVSNGMHLESALILFSSSISIFSIMFVAGQLPIEMDRFRKSFCKNIERREFLGIASDNEKLNRGLYDKSSIVMTGGEILHFRRSTSISVVGAMFACTFLQLPRWH</sequence>